<evidence type="ECO:0000313" key="1">
    <source>
        <dbReference type="EnsemblMetazoa" id="GPAI009910-PA"/>
    </source>
</evidence>
<dbReference type="EnsemblMetazoa" id="GPAI009910-RA">
    <property type="protein sequence ID" value="GPAI009910-PA"/>
    <property type="gene ID" value="GPAI009910"/>
</dbReference>
<accession>A0A1A9ZBV4</accession>
<proteinExistence type="predicted"/>
<sequence>MQILDDQRHILMKIVIGYHQYLALSCNEVIRGFCQLRIPTCTLLAVHVSQIISLPSKEPVTQCLESPAKCTEFTLFI</sequence>
<reference evidence="2" key="1">
    <citation type="submission" date="2014-03" db="EMBL/GenBank/DDBJ databases">
        <authorList>
            <person name="Aksoy S."/>
            <person name="Warren W."/>
            <person name="Wilson R.K."/>
        </authorList>
    </citation>
    <scope>NUCLEOTIDE SEQUENCE [LARGE SCALE GENOMIC DNA]</scope>
    <source>
        <strain evidence="2">IAEA</strain>
    </source>
</reference>
<name>A0A1A9ZBV4_GLOPL</name>
<organism evidence="1 2">
    <name type="scientific">Glossina pallidipes</name>
    <name type="common">Tsetse fly</name>
    <dbReference type="NCBI Taxonomy" id="7398"/>
    <lineage>
        <taxon>Eukaryota</taxon>
        <taxon>Metazoa</taxon>
        <taxon>Ecdysozoa</taxon>
        <taxon>Arthropoda</taxon>
        <taxon>Hexapoda</taxon>
        <taxon>Insecta</taxon>
        <taxon>Pterygota</taxon>
        <taxon>Neoptera</taxon>
        <taxon>Endopterygota</taxon>
        <taxon>Diptera</taxon>
        <taxon>Brachycera</taxon>
        <taxon>Muscomorpha</taxon>
        <taxon>Hippoboscoidea</taxon>
        <taxon>Glossinidae</taxon>
        <taxon>Glossina</taxon>
    </lineage>
</organism>
<dbReference type="AlphaFoldDB" id="A0A1A9ZBV4"/>
<dbReference type="VEuPathDB" id="VectorBase:GPAI009910"/>
<keyword evidence="2" id="KW-1185">Reference proteome</keyword>
<reference evidence="1" key="2">
    <citation type="submission" date="2020-05" db="UniProtKB">
        <authorList>
            <consortium name="EnsemblMetazoa"/>
        </authorList>
    </citation>
    <scope>IDENTIFICATION</scope>
    <source>
        <strain evidence="1">IAEA</strain>
    </source>
</reference>
<dbReference type="Proteomes" id="UP000092445">
    <property type="component" value="Unassembled WGS sequence"/>
</dbReference>
<evidence type="ECO:0000313" key="2">
    <source>
        <dbReference type="Proteomes" id="UP000092445"/>
    </source>
</evidence>
<protein>
    <submittedName>
        <fullName evidence="1">Uncharacterized protein</fullName>
    </submittedName>
</protein>